<sequence>MGPDDDLAKLLPEAPPRPDRREAAIAEAMRRFDGEAPTSIARRPRFAWPKLGRTQLGAAMSVALLAAIGVPLALRTMQTEELGLRSPPKPHHASERASPSPVATRAAPAGRDQPPPAQAAPAPATAVPAKEAPRALRGMTASEEPSSQDAQPETAFAPAAPPPPPPPPAPPPPPPPAAVASSAKASAPRARAPAAEQDVVVTGTRLAGRVSDTPVAITAAGESEAGATEIVVTSGRISRAESKAAQRGDWNACTVDDPARSLDRCRRVTKPGAKDNVGQAAAHMADGLTHAWTRDMDGAVAAFDAAIAIDPKSASAYLNRGMAYHHLGEDERAVRDFDQAVRYAPRDPRGFYHRSIALRALGDERRAGADQARAVSLDGRYEELVD</sequence>
<reference evidence="5" key="1">
    <citation type="submission" date="2021-05" db="EMBL/GenBank/DDBJ databases">
        <title>Genome of Sphingobium sp. strain.</title>
        <authorList>
            <person name="Fan R."/>
        </authorList>
    </citation>
    <scope>NUCLEOTIDE SEQUENCE</scope>
    <source>
        <strain evidence="5">H33</strain>
    </source>
</reference>
<feature type="repeat" description="TPR" evidence="3">
    <location>
        <begin position="314"/>
        <end position="347"/>
    </location>
</feature>
<dbReference type="SUPFAM" id="SSF48452">
    <property type="entry name" value="TPR-like"/>
    <property type="match status" value="1"/>
</dbReference>
<organism evidence="5 6">
    <name type="scientific">Sphingobium nicotianae</name>
    <dbReference type="NCBI Taxonomy" id="2782607"/>
    <lineage>
        <taxon>Bacteria</taxon>
        <taxon>Pseudomonadati</taxon>
        <taxon>Pseudomonadota</taxon>
        <taxon>Alphaproteobacteria</taxon>
        <taxon>Sphingomonadales</taxon>
        <taxon>Sphingomonadaceae</taxon>
        <taxon>Sphingobium</taxon>
    </lineage>
</organism>
<feature type="compositionally biased region" description="Low complexity" evidence="4">
    <location>
        <begin position="119"/>
        <end position="130"/>
    </location>
</feature>
<dbReference type="SUPFAM" id="SSF101447">
    <property type="entry name" value="Formin homology 2 domain (FH2 domain)"/>
    <property type="match status" value="1"/>
</dbReference>
<dbReference type="InterPro" id="IPR019734">
    <property type="entry name" value="TPR_rpt"/>
</dbReference>
<dbReference type="Proteomes" id="UP001138757">
    <property type="component" value="Unassembled WGS sequence"/>
</dbReference>
<keyword evidence="6" id="KW-1185">Reference proteome</keyword>
<feature type="region of interest" description="Disordered" evidence="4">
    <location>
        <begin position="82"/>
        <end position="197"/>
    </location>
</feature>
<feature type="compositionally biased region" description="Low complexity" evidence="4">
    <location>
        <begin position="178"/>
        <end position="195"/>
    </location>
</feature>
<evidence type="ECO:0000256" key="4">
    <source>
        <dbReference type="SAM" id="MobiDB-lite"/>
    </source>
</evidence>
<dbReference type="InterPro" id="IPR050498">
    <property type="entry name" value="Ycf3"/>
</dbReference>
<evidence type="ECO:0000256" key="1">
    <source>
        <dbReference type="ARBA" id="ARBA00022737"/>
    </source>
</evidence>
<evidence type="ECO:0000256" key="2">
    <source>
        <dbReference type="ARBA" id="ARBA00022803"/>
    </source>
</evidence>
<dbReference type="PANTHER" id="PTHR44858">
    <property type="entry name" value="TETRATRICOPEPTIDE REPEAT PROTEIN 6"/>
    <property type="match status" value="1"/>
</dbReference>
<proteinExistence type="predicted"/>
<accession>A0A9X1IS10</accession>
<gene>
    <name evidence="5" type="ORF">KK488_13045</name>
</gene>
<dbReference type="Gene3D" id="1.25.40.10">
    <property type="entry name" value="Tetratricopeptide repeat domain"/>
    <property type="match status" value="1"/>
</dbReference>
<keyword evidence="1" id="KW-0677">Repeat</keyword>
<feature type="compositionally biased region" description="Pro residues" evidence="4">
    <location>
        <begin position="159"/>
        <end position="177"/>
    </location>
</feature>
<dbReference type="Pfam" id="PF13414">
    <property type="entry name" value="TPR_11"/>
    <property type="match status" value="1"/>
</dbReference>
<feature type="region of interest" description="Disordered" evidence="4">
    <location>
        <begin position="1"/>
        <end position="21"/>
    </location>
</feature>
<keyword evidence="2 3" id="KW-0802">TPR repeat</keyword>
<name>A0A9X1IS10_9SPHN</name>
<protein>
    <submittedName>
        <fullName evidence="5">Tetratricopeptide repeat protein</fullName>
    </submittedName>
</protein>
<dbReference type="PROSITE" id="PS50293">
    <property type="entry name" value="TPR_REGION"/>
    <property type="match status" value="1"/>
</dbReference>
<dbReference type="PANTHER" id="PTHR44858:SF1">
    <property type="entry name" value="UDP-N-ACETYLGLUCOSAMINE--PEPTIDE N-ACETYLGLUCOSAMINYLTRANSFERASE SPINDLY-RELATED"/>
    <property type="match status" value="1"/>
</dbReference>
<dbReference type="InterPro" id="IPR011990">
    <property type="entry name" value="TPR-like_helical_dom_sf"/>
</dbReference>
<dbReference type="AlphaFoldDB" id="A0A9X1IS10"/>
<evidence type="ECO:0000313" key="6">
    <source>
        <dbReference type="Proteomes" id="UP001138757"/>
    </source>
</evidence>
<dbReference type="EMBL" id="JAHGAW010000008">
    <property type="protein sequence ID" value="MBT2187874.1"/>
    <property type="molecule type" value="Genomic_DNA"/>
</dbReference>
<comment type="caution">
    <text evidence="5">The sequence shown here is derived from an EMBL/GenBank/DDBJ whole genome shotgun (WGS) entry which is preliminary data.</text>
</comment>
<dbReference type="PROSITE" id="PS50005">
    <property type="entry name" value="TPR"/>
    <property type="match status" value="2"/>
</dbReference>
<evidence type="ECO:0000313" key="5">
    <source>
        <dbReference type="EMBL" id="MBT2187874.1"/>
    </source>
</evidence>
<dbReference type="SMART" id="SM00028">
    <property type="entry name" value="TPR"/>
    <property type="match status" value="2"/>
</dbReference>
<evidence type="ECO:0000256" key="3">
    <source>
        <dbReference type="PROSITE-ProRule" id="PRU00339"/>
    </source>
</evidence>
<feature type="repeat" description="TPR" evidence="3">
    <location>
        <begin position="280"/>
        <end position="313"/>
    </location>
</feature>